<dbReference type="EMBL" id="MDYQ01000202">
    <property type="protein sequence ID" value="PRP78989.1"/>
    <property type="molecule type" value="Genomic_DNA"/>
</dbReference>
<dbReference type="InterPro" id="IPR000086">
    <property type="entry name" value="NUDIX_hydrolase_dom"/>
</dbReference>
<comment type="cofactor">
    <cofactor evidence="1">
        <name>Mg(2+)</name>
        <dbReference type="ChEBI" id="CHEBI:18420"/>
    </cofactor>
</comment>
<dbReference type="GO" id="GO:0019693">
    <property type="term" value="P:ribose phosphate metabolic process"/>
    <property type="evidence" value="ECO:0007669"/>
    <property type="project" value="TreeGrafter"/>
</dbReference>
<dbReference type="PROSITE" id="PS51462">
    <property type="entry name" value="NUDIX"/>
    <property type="match status" value="1"/>
</dbReference>
<dbReference type="OrthoDB" id="10249920at2759"/>
<dbReference type="AlphaFoldDB" id="A0A2P6N4V4"/>
<keyword evidence="2 5" id="KW-0378">Hydrolase</keyword>
<comment type="caution">
    <text evidence="5">The sequence shown here is derived from an EMBL/GenBank/DDBJ whole genome shotgun (WGS) entry which is preliminary data.</text>
</comment>
<dbReference type="Proteomes" id="UP000241769">
    <property type="component" value="Unassembled WGS sequence"/>
</dbReference>
<dbReference type="SUPFAM" id="SSF55811">
    <property type="entry name" value="Nudix"/>
    <property type="match status" value="1"/>
</dbReference>
<dbReference type="Gene3D" id="3.90.79.10">
    <property type="entry name" value="Nucleoside Triphosphate Pyrophosphohydrolase"/>
    <property type="match status" value="1"/>
</dbReference>
<evidence type="ECO:0000313" key="6">
    <source>
        <dbReference type="Proteomes" id="UP000241769"/>
    </source>
</evidence>
<dbReference type="InterPro" id="IPR015797">
    <property type="entry name" value="NUDIX_hydrolase-like_dom_sf"/>
</dbReference>
<accession>A0A2P6N4V4</accession>
<dbReference type="PANTHER" id="PTHR11839">
    <property type="entry name" value="UDP/ADP-SUGAR PYROPHOSPHATASE"/>
    <property type="match status" value="1"/>
</dbReference>
<dbReference type="PANTHER" id="PTHR11839:SF18">
    <property type="entry name" value="NUDIX HYDROLASE DOMAIN-CONTAINING PROTEIN"/>
    <property type="match status" value="1"/>
</dbReference>
<dbReference type="GO" id="GO:0080041">
    <property type="term" value="F:ADP-ribose pyrophosphohydrolase activity"/>
    <property type="evidence" value="ECO:0007669"/>
    <property type="project" value="TreeGrafter"/>
</dbReference>
<dbReference type="STRING" id="1890364.A0A2P6N4V4"/>
<reference evidence="5 6" key="1">
    <citation type="journal article" date="2018" name="Genome Biol. Evol.">
        <title>Multiple Roots of Fruiting Body Formation in Amoebozoa.</title>
        <authorList>
            <person name="Hillmann F."/>
            <person name="Forbes G."/>
            <person name="Novohradska S."/>
            <person name="Ferling I."/>
            <person name="Riege K."/>
            <person name="Groth M."/>
            <person name="Westermann M."/>
            <person name="Marz M."/>
            <person name="Spaller T."/>
            <person name="Winckler T."/>
            <person name="Schaap P."/>
            <person name="Glockner G."/>
        </authorList>
    </citation>
    <scope>NUCLEOTIDE SEQUENCE [LARGE SCALE GENOMIC DNA]</scope>
    <source>
        <strain evidence="5 6">Jena</strain>
    </source>
</reference>
<feature type="domain" description="Nudix hydrolase" evidence="4">
    <location>
        <begin position="102"/>
        <end position="280"/>
    </location>
</feature>
<proteinExistence type="predicted"/>
<dbReference type="GO" id="GO:0080042">
    <property type="term" value="F:ADP-glucose pyrophosphohydrolase activity"/>
    <property type="evidence" value="ECO:0007669"/>
    <property type="project" value="TreeGrafter"/>
</dbReference>
<sequence length="286" mass="31980">MSTFTKSLPTTAKHPPVHVTIPEHLKSHIDESKLFKFSPFNDWWNNLGRSVHKHENYLIKSITLQSVDLFGKPPHQKIGFIKFTAEVTDQESGEHVPGVTFMRGGAVGMLCVLEAEEGNEEPQVILTVQPRIPMATFRMVEIPAGMVDESGKFAGQAAKELKEECGLEIEEKELVDLTELTFQTIRDEERKEGREGEGDGEVDAGQIGVYTSPGGSDEFLRLFLYRKKLPLQKIKELEGKLTGNLDEGEKISLRLVPLKTLWRTTKDAKALAALALWQGLKSEGRL</sequence>
<dbReference type="CDD" id="cd03424">
    <property type="entry name" value="NUDIX_ADPRase_Nudt5_UGPPase_Nudt14"/>
    <property type="match status" value="1"/>
</dbReference>
<feature type="region of interest" description="Disordered" evidence="3">
    <location>
        <begin position="187"/>
        <end position="207"/>
    </location>
</feature>
<keyword evidence="6" id="KW-1185">Reference proteome</keyword>
<name>A0A2P6N4V4_9EUKA</name>
<evidence type="ECO:0000313" key="5">
    <source>
        <dbReference type="EMBL" id="PRP78989.1"/>
    </source>
</evidence>
<evidence type="ECO:0000256" key="3">
    <source>
        <dbReference type="SAM" id="MobiDB-lite"/>
    </source>
</evidence>
<gene>
    <name evidence="5" type="ORF">PROFUN_11454</name>
</gene>
<organism evidence="5 6">
    <name type="scientific">Planoprotostelium fungivorum</name>
    <dbReference type="NCBI Taxonomy" id="1890364"/>
    <lineage>
        <taxon>Eukaryota</taxon>
        <taxon>Amoebozoa</taxon>
        <taxon>Evosea</taxon>
        <taxon>Variosea</taxon>
        <taxon>Cavosteliida</taxon>
        <taxon>Cavosteliaceae</taxon>
        <taxon>Planoprotostelium</taxon>
    </lineage>
</organism>
<evidence type="ECO:0000256" key="2">
    <source>
        <dbReference type="ARBA" id="ARBA00022801"/>
    </source>
</evidence>
<evidence type="ECO:0000259" key="4">
    <source>
        <dbReference type="PROSITE" id="PS51462"/>
    </source>
</evidence>
<protein>
    <submittedName>
        <fullName evidence="5">Nudix hydrolase 14</fullName>
    </submittedName>
</protein>
<dbReference type="FunCoup" id="A0A2P6N4V4">
    <property type="interactions" value="34"/>
</dbReference>
<dbReference type="InParanoid" id="A0A2P6N4V4"/>
<feature type="compositionally biased region" description="Basic and acidic residues" evidence="3">
    <location>
        <begin position="187"/>
        <end position="197"/>
    </location>
</feature>
<dbReference type="GO" id="GO:0006753">
    <property type="term" value="P:nucleoside phosphate metabolic process"/>
    <property type="evidence" value="ECO:0007669"/>
    <property type="project" value="TreeGrafter"/>
</dbReference>
<evidence type="ECO:0000256" key="1">
    <source>
        <dbReference type="ARBA" id="ARBA00001946"/>
    </source>
</evidence>